<gene>
    <name evidence="1" type="ORF">GCM10007972_07490</name>
</gene>
<proteinExistence type="predicted"/>
<reference evidence="2" key="1">
    <citation type="journal article" date="2019" name="Int. J. Syst. Evol. Microbiol.">
        <title>The Global Catalogue of Microorganisms (GCM) 10K type strain sequencing project: providing services to taxonomists for standard genome sequencing and annotation.</title>
        <authorList>
            <consortium name="The Broad Institute Genomics Platform"/>
            <consortium name="The Broad Institute Genome Sequencing Center for Infectious Disease"/>
            <person name="Wu L."/>
            <person name="Ma J."/>
        </authorList>
    </citation>
    <scope>NUCLEOTIDE SEQUENCE [LARGE SCALE GENOMIC DNA]</scope>
    <source>
        <strain evidence="2">JCM 17843</strain>
    </source>
</reference>
<accession>A0ABQ2LBS4</accession>
<dbReference type="Proteomes" id="UP000602381">
    <property type="component" value="Unassembled WGS sequence"/>
</dbReference>
<comment type="caution">
    <text evidence="1">The sequence shown here is derived from an EMBL/GenBank/DDBJ whole genome shotgun (WGS) entry which is preliminary data.</text>
</comment>
<keyword evidence="2" id="KW-1185">Reference proteome</keyword>
<organism evidence="1 2">
    <name type="scientific">Iodidimonas muriae</name>
    <dbReference type="NCBI Taxonomy" id="261467"/>
    <lineage>
        <taxon>Bacteria</taxon>
        <taxon>Pseudomonadati</taxon>
        <taxon>Pseudomonadota</taxon>
        <taxon>Alphaproteobacteria</taxon>
        <taxon>Iodidimonadales</taxon>
        <taxon>Iodidimonadaceae</taxon>
        <taxon>Iodidimonas</taxon>
    </lineage>
</organism>
<dbReference type="InterPro" id="IPR007485">
    <property type="entry name" value="LPS_assembly_LptE"/>
</dbReference>
<evidence type="ECO:0000313" key="1">
    <source>
        <dbReference type="EMBL" id="GGO07771.1"/>
    </source>
</evidence>
<sequence length="183" mass="20152">MHCPPLLTRSCARITLLLAFLLAGCGFQPIYGTNGPAAGTGAGAAFEDLTEAFASIEVAPMRDRVGQNLRNNLVSSLTPRGEAGTPRYSLQMELKERFEGYAFREDRAITRQRLQLDAHMVLVDLESGEIALSDDLSAWMAYDVVQSDFANLSAERDARDRAAAQIVDKVVARLARYFRRDAP</sequence>
<dbReference type="EMBL" id="BMOV01000002">
    <property type="protein sequence ID" value="GGO07771.1"/>
    <property type="molecule type" value="Genomic_DNA"/>
</dbReference>
<dbReference type="Gene3D" id="3.30.160.150">
    <property type="entry name" value="Lipoprotein like domain"/>
    <property type="match status" value="1"/>
</dbReference>
<name>A0ABQ2LBS4_9PROT</name>
<protein>
    <submittedName>
        <fullName evidence="1">Twin-arginine translocation pathway signal protein</fullName>
    </submittedName>
</protein>
<dbReference type="RefSeq" id="WP_150004311.1">
    <property type="nucleotide sequence ID" value="NZ_BMOV01000002.1"/>
</dbReference>
<evidence type="ECO:0000313" key="2">
    <source>
        <dbReference type="Proteomes" id="UP000602381"/>
    </source>
</evidence>
<dbReference type="Pfam" id="PF04390">
    <property type="entry name" value="LptE"/>
    <property type="match status" value="1"/>
</dbReference>